<organism evidence="2 3">
    <name type="scientific">Patellaria atrata CBS 101060</name>
    <dbReference type="NCBI Taxonomy" id="1346257"/>
    <lineage>
        <taxon>Eukaryota</taxon>
        <taxon>Fungi</taxon>
        <taxon>Dikarya</taxon>
        <taxon>Ascomycota</taxon>
        <taxon>Pezizomycotina</taxon>
        <taxon>Dothideomycetes</taxon>
        <taxon>Dothideomycetes incertae sedis</taxon>
        <taxon>Patellariales</taxon>
        <taxon>Patellariaceae</taxon>
        <taxon>Patellaria</taxon>
    </lineage>
</organism>
<feature type="non-terminal residue" evidence="2">
    <location>
        <position position="125"/>
    </location>
</feature>
<dbReference type="Proteomes" id="UP000799429">
    <property type="component" value="Unassembled WGS sequence"/>
</dbReference>
<dbReference type="EMBL" id="MU006098">
    <property type="protein sequence ID" value="KAF2837908.1"/>
    <property type="molecule type" value="Genomic_DNA"/>
</dbReference>
<gene>
    <name evidence="2" type="ORF">M501DRAFT_902005</name>
</gene>
<dbReference type="InterPro" id="IPR011893">
    <property type="entry name" value="Selenoprotein_Rdx-typ"/>
</dbReference>
<sequence length="125" mass="14074">MSTPSTTHPTSNYPVTLPRIEIHWCQQCRWMLRAAYYAQELFSTFGPSIGELALIPTTGGIFTINLLHIPQSSSSSSPTSQKPEKTIIWDRKSDSGFPETKILKQRIRDLIEPSKDLGHSDSKDK</sequence>
<keyword evidence="1" id="KW-0676">Redox-active center</keyword>
<name>A0A9P4S885_9PEZI</name>
<dbReference type="PANTHER" id="PTHR36417">
    <property type="entry name" value="SELENOPROTEIN DOMAIN PROTEIN (AFU_ORTHOLOGUE AFUA_1G05220)"/>
    <property type="match status" value="1"/>
</dbReference>
<evidence type="ECO:0000256" key="1">
    <source>
        <dbReference type="ARBA" id="ARBA00023284"/>
    </source>
</evidence>
<evidence type="ECO:0000313" key="2">
    <source>
        <dbReference type="EMBL" id="KAF2837908.1"/>
    </source>
</evidence>
<dbReference type="PANTHER" id="PTHR36417:SF2">
    <property type="entry name" value="SELENOPROTEIN DOMAIN PROTEIN (AFU_ORTHOLOGUE AFUA_1G05220)"/>
    <property type="match status" value="1"/>
</dbReference>
<accession>A0A9P4S885</accession>
<keyword evidence="3" id="KW-1185">Reference proteome</keyword>
<dbReference type="Gene3D" id="3.40.30.10">
    <property type="entry name" value="Glutaredoxin"/>
    <property type="match status" value="1"/>
</dbReference>
<dbReference type="Pfam" id="PF10262">
    <property type="entry name" value="Rdx"/>
    <property type="match status" value="1"/>
</dbReference>
<proteinExistence type="predicted"/>
<evidence type="ECO:0000313" key="3">
    <source>
        <dbReference type="Proteomes" id="UP000799429"/>
    </source>
</evidence>
<dbReference type="AlphaFoldDB" id="A0A9P4S885"/>
<dbReference type="NCBIfam" id="TIGR02174">
    <property type="entry name" value="CXXU_selWTH"/>
    <property type="match status" value="1"/>
</dbReference>
<dbReference type="SUPFAM" id="SSF52833">
    <property type="entry name" value="Thioredoxin-like"/>
    <property type="match status" value="1"/>
</dbReference>
<evidence type="ECO:0008006" key="4">
    <source>
        <dbReference type="Google" id="ProtNLM"/>
    </source>
</evidence>
<protein>
    <recommendedName>
        <fullName evidence="4">Selenoprotein W-like protein</fullName>
    </recommendedName>
</protein>
<reference evidence="2" key="1">
    <citation type="journal article" date="2020" name="Stud. Mycol.">
        <title>101 Dothideomycetes genomes: a test case for predicting lifestyles and emergence of pathogens.</title>
        <authorList>
            <person name="Haridas S."/>
            <person name="Albert R."/>
            <person name="Binder M."/>
            <person name="Bloem J."/>
            <person name="Labutti K."/>
            <person name="Salamov A."/>
            <person name="Andreopoulos B."/>
            <person name="Baker S."/>
            <person name="Barry K."/>
            <person name="Bills G."/>
            <person name="Bluhm B."/>
            <person name="Cannon C."/>
            <person name="Castanera R."/>
            <person name="Culley D."/>
            <person name="Daum C."/>
            <person name="Ezra D."/>
            <person name="Gonzalez J."/>
            <person name="Henrissat B."/>
            <person name="Kuo A."/>
            <person name="Liang C."/>
            <person name="Lipzen A."/>
            <person name="Lutzoni F."/>
            <person name="Magnuson J."/>
            <person name="Mondo S."/>
            <person name="Nolan M."/>
            <person name="Ohm R."/>
            <person name="Pangilinan J."/>
            <person name="Park H.-J."/>
            <person name="Ramirez L."/>
            <person name="Alfaro M."/>
            <person name="Sun H."/>
            <person name="Tritt A."/>
            <person name="Yoshinaga Y."/>
            <person name="Zwiers L.-H."/>
            <person name="Turgeon B."/>
            <person name="Goodwin S."/>
            <person name="Spatafora J."/>
            <person name="Crous P."/>
            <person name="Grigoriev I."/>
        </authorList>
    </citation>
    <scope>NUCLEOTIDE SEQUENCE</scope>
    <source>
        <strain evidence="2">CBS 101060</strain>
    </source>
</reference>
<dbReference type="InterPro" id="IPR036249">
    <property type="entry name" value="Thioredoxin-like_sf"/>
</dbReference>
<dbReference type="OrthoDB" id="60822at2759"/>
<comment type="caution">
    <text evidence="2">The sequence shown here is derived from an EMBL/GenBank/DDBJ whole genome shotgun (WGS) entry which is preliminary data.</text>
</comment>